<accession>A0A3L6EYF9</accession>
<protein>
    <submittedName>
        <fullName evidence="2">Uncharacterized protein</fullName>
    </submittedName>
</protein>
<dbReference type="AlphaFoldDB" id="A0A3L6EYF9"/>
<dbReference type="EMBL" id="NCVQ01000005">
    <property type="protein sequence ID" value="PWZ25638.1"/>
    <property type="molecule type" value="Genomic_DNA"/>
</dbReference>
<dbReference type="Proteomes" id="UP000251960">
    <property type="component" value="Chromosome 4"/>
</dbReference>
<reference evidence="2" key="1">
    <citation type="journal article" date="2018" name="Nat. Genet.">
        <title>Extensive intraspecific gene order and gene structural variations between Mo17 and other maize genomes.</title>
        <authorList>
            <person name="Sun S."/>
            <person name="Zhou Y."/>
            <person name="Chen J."/>
            <person name="Shi J."/>
            <person name="Zhao H."/>
            <person name="Zhao H."/>
            <person name="Song W."/>
            <person name="Zhang M."/>
            <person name="Cui Y."/>
            <person name="Dong X."/>
            <person name="Liu H."/>
            <person name="Ma X."/>
            <person name="Jiao Y."/>
            <person name="Wang B."/>
            <person name="Wei X."/>
            <person name="Stein J.C."/>
            <person name="Glaubitz J.C."/>
            <person name="Lu F."/>
            <person name="Yu G."/>
            <person name="Liang C."/>
            <person name="Fengler K."/>
            <person name="Li B."/>
            <person name="Rafalski A."/>
            <person name="Schnable P.S."/>
            <person name="Ware D.H."/>
            <person name="Buckler E.S."/>
            <person name="Lai J."/>
        </authorList>
    </citation>
    <scope>NUCLEOTIDE SEQUENCE [LARGE SCALE GENOMIC DNA]</scope>
    <source>
        <tissue evidence="2">Seedling</tissue>
    </source>
</reference>
<evidence type="ECO:0000256" key="1">
    <source>
        <dbReference type="SAM" id="Phobius"/>
    </source>
</evidence>
<feature type="transmembrane region" description="Helical" evidence="1">
    <location>
        <begin position="69"/>
        <end position="90"/>
    </location>
</feature>
<proteinExistence type="predicted"/>
<name>A0A3L6EYF9_MAIZE</name>
<keyword evidence="1" id="KW-1133">Transmembrane helix</keyword>
<keyword evidence="1" id="KW-0812">Transmembrane</keyword>
<feature type="non-terminal residue" evidence="2">
    <location>
        <position position="1"/>
    </location>
</feature>
<sequence length="100" mass="11604">FFSHNAGELRVISFIREKCTKKRLKKLLPNTLSTHCKLACYLLAATTEKLHITETNHGNSFCFHYQQKIILVAVFALSFYFQIYLSLHIGQLSEKVLKAW</sequence>
<comment type="caution">
    <text evidence="2">The sequence shown here is derived from an EMBL/GenBank/DDBJ whole genome shotgun (WGS) entry which is preliminary data.</text>
</comment>
<evidence type="ECO:0000313" key="2">
    <source>
        <dbReference type="EMBL" id="PWZ25638.1"/>
    </source>
</evidence>
<keyword evidence="1" id="KW-0472">Membrane</keyword>
<gene>
    <name evidence="2" type="ORF">Zm00014a_025907</name>
</gene>
<organism evidence="2">
    <name type="scientific">Zea mays</name>
    <name type="common">Maize</name>
    <dbReference type="NCBI Taxonomy" id="4577"/>
    <lineage>
        <taxon>Eukaryota</taxon>
        <taxon>Viridiplantae</taxon>
        <taxon>Streptophyta</taxon>
        <taxon>Embryophyta</taxon>
        <taxon>Tracheophyta</taxon>
        <taxon>Spermatophyta</taxon>
        <taxon>Magnoliopsida</taxon>
        <taxon>Liliopsida</taxon>
        <taxon>Poales</taxon>
        <taxon>Poaceae</taxon>
        <taxon>PACMAD clade</taxon>
        <taxon>Panicoideae</taxon>
        <taxon>Andropogonodae</taxon>
        <taxon>Andropogoneae</taxon>
        <taxon>Tripsacinae</taxon>
        <taxon>Zea</taxon>
    </lineage>
</organism>